<dbReference type="OrthoDB" id="5975154at2759"/>
<gene>
    <name evidence="1" type="ORF">APLA_LOCUS10180</name>
</gene>
<accession>A0A8S1AEB5</accession>
<comment type="caution">
    <text evidence="1">The sequence shown here is derived from an EMBL/GenBank/DDBJ whole genome shotgun (WGS) entry which is preliminary data.</text>
</comment>
<sequence length="66" mass="8020">MSKTCYRRSSRHRHYIMQLISIISIDRTVYRRCSHSEISASYFFNIRPVFCASELLDLIYLNRNTW</sequence>
<name>A0A8S1AEB5_ARCPL</name>
<protein>
    <submittedName>
        <fullName evidence="1">Uncharacterized protein</fullName>
    </submittedName>
</protein>
<organism evidence="1 2">
    <name type="scientific">Arctia plantaginis</name>
    <name type="common">Wood tiger moth</name>
    <name type="synonym">Phalaena plantaginis</name>
    <dbReference type="NCBI Taxonomy" id="874455"/>
    <lineage>
        <taxon>Eukaryota</taxon>
        <taxon>Metazoa</taxon>
        <taxon>Ecdysozoa</taxon>
        <taxon>Arthropoda</taxon>
        <taxon>Hexapoda</taxon>
        <taxon>Insecta</taxon>
        <taxon>Pterygota</taxon>
        <taxon>Neoptera</taxon>
        <taxon>Endopterygota</taxon>
        <taxon>Lepidoptera</taxon>
        <taxon>Glossata</taxon>
        <taxon>Ditrysia</taxon>
        <taxon>Noctuoidea</taxon>
        <taxon>Erebidae</taxon>
        <taxon>Arctiinae</taxon>
        <taxon>Arctia</taxon>
    </lineage>
</organism>
<evidence type="ECO:0000313" key="1">
    <source>
        <dbReference type="EMBL" id="CAB3242990.1"/>
    </source>
</evidence>
<evidence type="ECO:0000313" key="2">
    <source>
        <dbReference type="Proteomes" id="UP000494256"/>
    </source>
</evidence>
<reference evidence="1 2" key="1">
    <citation type="submission" date="2020-04" db="EMBL/GenBank/DDBJ databases">
        <authorList>
            <person name="Wallbank WR R."/>
            <person name="Pardo Diaz C."/>
            <person name="Kozak K."/>
            <person name="Martin S."/>
            <person name="Jiggins C."/>
            <person name="Moest M."/>
            <person name="Warren A I."/>
            <person name="Byers J.R.P. K."/>
            <person name="Montejo-Kovacevich G."/>
            <person name="Yen C E."/>
        </authorList>
    </citation>
    <scope>NUCLEOTIDE SEQUENCE [LARGE SCALE GENOMIC DNA]</scope>
</reference>
<dbReference type="EMBL" id="CADEBD010000314">
    <property type="protein sequence ID" value="CAB3242990.1"/>
    <property type="molecule type" value="Genomic_DNA"/>
</dbReference>
<dbReference type="Proteomes" id="UP000494256">
    <property type="component" value="Unassembled WGS sequence"/>
</dbReference>
<dbReference type="AlphaFoldDB" id="A0A8S1AEB5"/>
<proteinExistence type="predicted"/>